<name>A0A3D9CMA9_9FLAO</name>
<sequence>MKKQEFINLIGEHIRNYGYHLTIVAGKSPLPRYCYSIGLLEKFGFELAFAGGDIYKADEIKEIIDKIIEQIKIDQLLINFSLGELGNFKLQLIDESWSTIMFDGIYDFYKSSKIKVYQIMPDEKHKTLEVPNMSLKFDAKNEPIWKWLTENWIYPISQDSIVFTDVDALFGKKILEIMRWEELEWEMFTSDGTEIPTDKKRVVSFGTILGIDNTIAPAMNLNLEKGLFRDEEELEWNDWG</sequence>
<accession>A0A3D9CMA9</accession>
<dbReference type="Proteomes" id="UP000256769">
    <property type="component" value="Unassembled WGS sequence"/>
</dbReference>
<dbReference type="RefSeq" id="WP_115959710.1">
    <property type="nucleotide sequence ID" value="NZ_CBCRVL010000030.1"/>
</dbReference>
<protein>
    <recommendedName>
        <fullName evidence="3">DUF4262 domain-containing protein</fullName>
    </recommendedName>
</protein>
<evidence type="ECO:0008006" key="3">
    <source>
        <dbReference type="Google" id="ProtNLM"/>
    </source>
</evidence>
<reference evidence="1 2" key="1">
    <citation type="journal article" date="2007" name="Int. J. Syst. Evol. Microbiol.">
        <title>Chryseobacterium flavum sp. nov., isolated from polluted soil.</title>
        <authorList>
            <person name="Zhou Y."/>
            <person name="Dong J."/>
            <person name="Wang X."/>
            <person name="Huang X."/>
            <person name="Zhang K.Y."/>
            <person name="Zhang Y.Q."/>
            <person name="Guo Y.F."/>
            <person name="Lai R."/>
            <person name="Li W.J."/>
        </authorList>
    </citation>
    <scope>NUCLEOTIDE SEQUENCE [LARGE SCALE GENOMIC DNA]</scope>
    <source>
        <strain evidence="1 2">KCTC 12877</strain>
    </source>
</reference>
<keyword evidence="2" id="KW-1185">Reference proteome</keyword>
<evidence type="ECO:0000313" key="2">
    <source>
        <dbReference type="Proteomes" id="UP000256769"/>
    </source>
</evidence>
<organism evidence="1 2">
    <name type="scientific">Chryseobacterium flavum</name>
    <dbReference type="NCBI Taxonomy" id="415851"/>
    <lineage>
        <taxon>Bacteria</taxon>
        <taxon>Pseudomonadati</taxon>
        <taxon>Bacteroidota</taxon>
        <taxon>Flavobacteriia</taxon>
        <taxon>Flavobacteriales</taxon>
        <taxon>Weeksellaceae</taxon>
        <taxon>Chryseobacterium group</taxon>
        <taxon>Chryseobacterium</taxon>
    </lineage>
</organism>
<dbReference type="EMBL" id="QNUE01000007">
    <property type="protein sequence ID" value="REC66881.1"/>
    <property type="molecule type" value="Genomic_DNA"/>
</dbReference>
<proteinExistence type="predicted"/>
<gene>
    <name evidence="1" type="ORF">DRF59_11290</name>
</gene>
<evidence type="ECO:0000313" key="1">
    <source>
        <dbReference type="EMBL" id="REC66881.1"/>
    </source>
</evidence>
<comment type="caution">
    <text evidence="1">The sequence shown here is derived from an EMBL/GenBank/DDBJ whole genome shotgun (WGS) entry which is preliminary data.</text>
</comment>
<dbReference type="OrthoDB" id="748646at2"/>
<dbReference type="AlphaFoldDB" id="A0A3D9CMA9"/>